<keyword evidence="3" id="KW-0804">Transcription</keyword>
<dbReference type="PANTHER" id="PTHR47894">
    <property type="entry name" value="HTH-TYPE TRANSCRIPTIONAL REGULATOR GADX"/>
    <property type="match status" value="1"/>
</dbReference>
<protein>
    <submittedName>
        <fullName evidence="6">AraC family transcriptional regulator</fullName>
    </submittedName>
</protein>
<gene>
    <name evidence="6" type="ORF">DM813_27530</name>
</gene>
<dbReference type="InterPro" id="IPR020449">
    <property type="entry name" value="Tscrpt_reg_AraC-type_HTH"/>
</dbReference>
<feature type="coiled-coil region" evidence="4">
    <location>
        <begin position="263"/>
        <end position="290"/>
    </location>
</feature>
<dbReference type="Gene3D" id="1.10.10.60">
    <property type="entry name" value="Homeodomain-like"/>
    <property type="match status" value="1"/>
</dbReference>
<dbReference type="InterPro" id="IPR032687">
    <property type="entry name" value="AraC-type_N"/>
</dbReference>
<dbReference type="Proteomes" id="UP000288983">
    <property type="component" value="Unassembled WGS sequence"/>
</dbReference>
<dbReference type="RefSeq" id="WP_128326537.1">
    <property type="nucleotide sequence ID" value="NZ_QJRG01000050.1"/>
</dbReference>
<name>A0A443ZEK5_9PSED</name>
<feature type="domain" description="HTH araC/xylS-type" evidence="5">
    <location>
        <begin position="235"/>
        <end position="333"/>
    </location>
</feature>
<evidence type="ECO:0000313" key="7">
    <source>
        <dbReference type="Proteomes" id="UP000288983"/>
    </source>
</evidence>
<evidence type="ECO:0000256" key="3">
    <source>
        <dbReference type="ARBA" id="ARBA00023163"/>
    </source>
</evidence>
<dbReference type="GO" id="GO:0003700">
    <property type="term" value="F:DNA-binding transcription factor activity"/>
    <property type="evidence" value="ECO:0007669"/>
    <property type="project" value="InterPro"/>
</dbReference>
<dbReference type="Pfam" id="PF12833">
    <property type="entry name" value="HTH_18"/>
    <property type="match status" value="1"/>
</dbReference>
<dbReference type="SMART" id="SM00342">
    <property type="entry name" value="HTH_ARAC"/>
    <property type="match status" value="1"/>
</dbReference>
<dbReference type="PRINTS" id="PR00032">
    <property type="entry name" value="HTHARAC"/>
</dbReference>
<dbReference type="AlphaFoldDB" id="A0A443ZEK5"/>
<dbReference type="Pfam" id="PF12625">
    <property type="entry name" value="Arabinose_bd"/>
    <property type="match status" value="1"/>
</dbReference>
<keyword evidence="2" id="KW-0238">DNA-binding</keyword>
<organism evidence="6 7">
    <name type="scientific">Pseudomonas alkylphenolica</name>
    <dbReference type="NCBI Taxonomy" id="237609"/>
    <lineage>
        <taxon>Bacteria</taxon>
        <taxon>Pseudomonadati</taxon>
        <taxon>Pseudomonadota</taxon>
        <taxon>Gammaproteobacteria</taxon>
        <taxon>Pseudomonadales</taxon>
        <taxon>Pseudomonadaceae</taxon>
        <taxon>Pseudomonas</taxon>
    </lineage>
</organism>
<keyword evidence="4" id="KW-0175">Coiled coil</keyword>
<evidence type="ECO:0000313" key="6">
    <source>
        <dbReference type="EMBL" id="RWU17117.1"/>
    </source>
</evidence>
<comment type="caution">
    <text evidence="6">The sequence shown here is derived from an EMBL/GenBank/DDBJ whole genome shotgun (WGS) entry which is preliminary data.</text>
</comment>
<dbReference type="InterPro" id="IPR009057">
    <property type="entry name" value="Homeodomain-like_sf"/>
</dbReference>
<sequence length="336" mass="37826">MARLNYTVYAEALLLRYAEVFRPFLGLAGLSSEVLERPDAIIPLSKYTALLEITAAHTDPDLGLHLGLGLPGEAPQASLLGGFGHAARSAASVRALLEFVTRYMVVHAQANEFTWQLRGNLLEMCYRLTDPSITERRQDAEYAMAVLFTRLRAYTGDRFAPVRVDFVHPQPADITQHRQAFQCPIRFDQPGNVLVWPAAMLDAPLVTADPRLFQALLPGLEQERRRRLADSDLSMQISLAIEADLKGGKVGLEEVASQLCMSKRTLQRRLSELNVEFNELVEDVRQARAMTLVRQSSLSLTEIAMQLGYNEASSFTRAFRRWTGLTPREYRQQIQH</sequence>
<dbReference type="OrthoDB" id="5850238at2"/>
<dbReference type="EMBL" id="QJRG01000050">
    <property type="protein sequence ID" value="RWU17117.1"/>
    <property type="molecule type" value="Genomic_DNA"/>
</dbReference>
<dbReference type="GO" id="GO:0005829">
    <property type="term" value="C:cytosol"/>
    <property type="evidence" value="ECO:0007669"/>
    <property type="project" value="TreeGrafter"/>
</dbReference>
<dbReference type="SUPFAM" id="SSF46689">
    <property type="entry name" value="Homeodomain-like"/>
    <property type="match status" value="1"/>
</dbReference>
<dbReference type="PROSITE" id="PS01124">
    <property type="entry name" value="HTH_ARAC_FAMILY_2"/>
    <property type="match status" value="1"/>
</dbReference>
<evidence type="ECO:0000259" key="5">
    <source>
        <dbReference type="PROSITE" id="PS01124"/>
    </source>
</evidence>
<evidence type="ECO:0000256" key="4">
    <source>
        <dbReference type="SAM" id="Coils"/>
    </source>
</evidence>
<reference evidence="6 7" key="1">
    <citation type="submission" date="2018-06" db="EMBL/GenBank/DDBJ databases">
        <title>Bacteria isolated from soil of Wuhan.</title>
        <authorList>
            <person name="Wei X."/>
            <person name="Chunhua H."/>
        </authorList>
    </citation>
    <scope>NUCLEOTIDE SEQUENCE [LARGE SCALE GENOMIC DNA]</scope>
    <source>
        <strain evidence="7">xwS2</strain>
    </source>
</reference>
<dbReference type="PANTHER" id="PTHR47894:SF4">
    <property type="entry name" value="HTH-TYPE TRANSCRIPTIONAL REGULATOR GADX"/>
    <property type="match status" value="1"/>
</dbReference>
<evidence type="ECO:0000256" key="2">
    <source>
        <dbReference type="ARBA" id="ARBA00023125"/>
    </source>
</evidence>
<accession>A0A443ZEK5</accession>
<keyword evidence="1" id="KW-0805">Transcription regulation</keyword>
<evidence type="ECO:0000256" key="1">
    <source>
        <dbReference type="ARBA" id="ARBA00023015"/>
    </source>
</evidence>
<proteinExistence type="predicted"/>
<dbReference type="GO" id="GO:0000976">
    <property type="term" value="F:transcription cis-regulatory region binding"/>
    <property type="evidence" value="ECO:0007669"/>
    <property type="project" value="TreeGrafter"/>
</dbReference>
<dbReference type="InterPro" id="IPR018060">
    <property type="entry name" value="HTH_AraC"/>
</dbReference>